<dbReference type="AlphaFoldDB" id="A0A975QM89"/>
<dbReference type="EMBL" id="CP074402">
    <property type="protein sequence ID" value="QVJ03348.1"/>
    <property type="molecule type" value="Genomic_DNA"/>
</dbReference>
<accession>A0A975QM89</accession>
<reference evidence="1" key="1">
    <citation type="submission" date="2021-05" db="EMBL/GenBank/DDBJ databases">
        <authorList>
            <person name="Kaiqin L."/>
            <person name="Jian G."/>
        </authorList>
    </citation>
    <scope>NUCLEOTIDE SEQUENCE</scope>
    <source>
        <strain evidence="1">HDS5</strain>
    </source>
</reference>
<organism evidence="1 2">
    <name type="scientific">Nocardiopsis eucommiae</name>
    <dbReference type="NCBI Taxonomy" id="2831970"/>
    <lineage>
        <taxon>Bacteria</taxon>
        <taxon>Bacillati</taxon>
        <taxon>Actinomycetota</taxon>
        <taxon>Actinomycetes</taxon>
        <taxon>Streptosporangiales</taxon>
        <taxon>Nocardiopsidaceae</taxon>
        <taxon>Nocardiopsis</taxon>
    </lineage>
</organism>
<keyword evidence="2" id="KW-1185">Reference proteome</keyword>
<dbReference type="KEGG" id="nec:KGD82_20530"/>
<gene>
    <name evidence="1" type="ORF">KGD82_20530</name>
</gene>
<evidence type="ECO:0000313" key="2">
    <source>
        <dbReference type="Proteomes" id="UP000682416"/>
    </source>
</evidence>
<evidence type="ECO:0000313" key="1">
    <source>
        <dbReference type="EMBL" id="QVJ03348.1"/>
    </source>
</evidence>
<protein>
    <submittedName>
        <fullName evidence="1">Uncharacterized protein</fullName>
    </submittedName>
</protein>
<dbReference type="Proteomes" id="UP000682416">
    <property type="component" value="Chromosome"/>
</dbReference>
<proteinExistence type="predicted"/>
<name>A0A975QM89_9ACTN</name>
<sequence length="101" mass="11243">MRNDGGEDVYFDWPTGDSYLYENIPYSGVTATSSDMTTRFHPIMDSSNSCLCSGVSSIDFKERIGPGEQVAYWSMFSVPRDVDTINLEVPGFEDIVDIPVT</sequence>